<dbReference type="EMBL" id="QLMA01000003">
    <property type="protein sequence ID" value="RAJ83511.1"/>
    <property type="molecule type" value="Genomic_DNA"/>
</dbReference>
<dbReference type="Pfam" id="PF19920">
    <property type="entry name" value="bpX4"/>
    <property type="match status" value="1"/>
</dbReference>
<feature type="domain" description="MoxR-vWA-beta-propeller ternary system" evidence="1">
    <location>
        <begin position="10"/>
        <end position="203"/>
    </location>
</feature>
<comment type="caution">
    <text evidence="2">The sequence shown here is derived from an EMBL/GenBank/DDBJ whole genome shotgun (WGS) entry which is preliminary data.</text>
</comment>
<gene>
    <name evidence="2" type="ORF">CLV59_103479</name>
</gene>
<accession>A0A327W2K6</accession>
<evidence type="ECO:0000313" key="2">
    <source>
        <dbReference type="EMBL" id="RAJ83511.1"/>
    </source>
</evidence>
<dbReference type="AlphaFoldDB" id="A0A327W2K6"/>
<reference evidence="2 3" key="1">
    <citation type="submission" date="2018-06" db="EMBL/GenBank/DDBJ databases">
        <title>Genomic Encyclopedia of Archaeal and Bacterial Type Strains, Phase II (KMG-II): from individual species to whole genera.</title>
        <authorList>
            <person name="Goeker M."/>
        </authorList>
    </citation>
    <scope>NUCLEOTIDE SEQUENCE [LARGE SCALE GENOMIC DNA]</scope>
    <source>
        <strain evidence="2 3">DSM 29821</strain>
    </source>
</reference>
<organism evidence="2 3">
    <name type="scientific">Chitinophaga dinghuensis</name>
    <dbReference type="NCBI Taxonomy" id="1539050"/>
    <lineage>
        <taxon>Bacteria</taxon>
        <taxon>Pseudomonadati</taxon>
        <taxon>Bacteroidota</taxon>
        <taxon>Chitinophagia</taxon>
        <taxon>Chitinophagales</taxon>
        <taxon>Chitinophagaceae</taxon>
        <taxon>Chitinophaga</taxon>
    </lineage>
</organism>
<evidence type="ECO:0000259" key="1">
    <source>
        <dbReference type="Pfam" id="PF19920"/>
    </source>
</evidence>
<name>A0A327W2K6_9BACT</name>
<protein>
    <recommendedName>
        <fullName evidence="1">MoxR-vWA-beta-propeller ternary system domain-containing protein</fullName>
    </recommendedName>
</protein>
<keyword evidence="3" id="KW-1185">Reference proteome</keyword>
<evidence type="ECO:0000313" key="3">
    <source>
        <dbReference type="Proteomes" id="UP000249819"/>
    </source>
</evidence>
<dbReference type="InterPro" id="IPR045549">
    <property type="entry name" value="bpX4"/>
</dbReference>
<sequence>MAVPLLPMNLALFVTALTQDSKVSVLPGITPFSPTALQEASVVLYNFYRDDSQEMPTTPPPFHEDAALWAATLAYRIIQLAEAPVSSEIITHLPPFTPPVTPAVIYSADLCLRYLPDLLQYTKPGPLQDYVLQTAAQWPFSSTGMQITLTGTLTPILQDNALLQAYADRIIVTRDISRCQHPGIKNAVIKAMGNYQEILWPGFNPNL</sequence>
<proteinExistence type="predicted"/>
<dbReference type="Proteomes" id="UP000249819">
    <property type="component" value="Unassembled WGS sequence"/>
</dbReference>